<dbReference type="FunFam" id="1.10.630.10:FF:000018">
    <property type="entry name" value="Cytochrome P450 monooxygenase"/>
    <property type="match status" value="1"/>
</dbReference>
<dbReference type="GO" id="GO:0006707">
    <property type="term" value="P:cholesterol catabolic process"/>
    <property type="evidence" value="ECO:0007669"/>
    <property type="project" value="TreeGrafter"/>
</dbReference>
<dbReference type="InterPro" id="IPR036396">
    <property type="entry name" value="Cyt_P450_sf"/>
</dbReference>
<evidence type="ECO:0000256" key="2">
    <source>
        <dbReference type="ARBA" id="ARBA00022617"/>
    </source>
</evidence>
<organism evidence="8 9">
    <name type="scientific">Streptomyces qinglanensis</name>
    <dbReference type="NCBI Taxonomy" id="943816"/>
    <lineage>
        <taxon>Bacteria</taxon>
        <taxon>Bacillati</taxon>
        <taxon>Actinomycetota</taxon>
        <taxon>Actinomycetes</taxon>
        <taxon>Kitasatosporales</taxon>
        <taxon>Streptomycetaceae</taxon>
        <taxon>Streptomyces</taxon>
    </lineage>
</organism>
<dbReference type="InterPro" id="IPR017972">
    <property type="entry name" value="Cyt_P450_CS"/>
</dbReference>
<evidence type="ECO:0000313" key="8">
    <source>
        <dbReference type="EMBL" id="OEU99929.1"/>
    </source>
</evidence>
<dbReference type="GO" id="GO:0005506">
    <property type="term" value="F:iron ion binding"/>
    <property type="evidence" value="ECO:0007669"/>
    <property type="project" value="InterPro"/>
</dbReference>
<keyword evidence="2 7" id="KW-0349">Heme</keyword>
<evidence type="ECO:0000313" key="9">
    <source>
        <dbReference type="Proteomes" id="UP000175829"/>
    </source>
</evidence>
<dbReference type="GO" id="GO:0008395">
    <property type="term" value="F:steroid hydroxylase activity"/>
    <property type="evidence" value="ECO:0007669"/>
    <property type="project" value="TreeGrafter"/>
</dbReference>
<evidence type="ECO:0000256" key="7">
    <source>
        <dbReference type="RuleBase" id="RU000461"/>
    </source>
</evidence>
<dbReference type="InterPro" id="IPR001128">
    <property type="entry name" value="Cyt_P450"/>
</dbReference>
<protein>
    <submittedName>
        <fullName evidence="8">Cytochrome</fullName>
    </submittedName>
</protein>
<dbReference type="InterPro" id="IPR002397">
    <property type="entry name" value="Cyt_P450_B"/>
</dbReference>
<dbReference type="SUPFAM" id="SSF48264">
    <property type="entry name" value="Cytochrome P450"/>
    <property type="match status" value="1"/>
</dbReference>
<evidence type="ECO:0000256" key="3">
    <source>
        <dbReference type="ARBA" id="ARBA00022723"/>
    </source>
</evidence>
<keyword evidence="3 7" id="KW-0479">Metal-binding</keyword>
<dbReference type="CDD" id="cd11033">
    <property type="entry name" value="CYP142-like"/>
    <property type="match status" value="1"/>
</dbReference>
<reference evidence="8 9" key="1">
    <citation type="journal article" date="2016" name="Front. Microbiol.">
        <title>Comparative Genomics Analysis of Streptomyces Species Reveals Their Adaptation to the Marine Environment and Their Diversity at the Genomic Level.</title>
        <authorList>
            <person name="Tian X."/>
            <person name="Zhang Z."/>
            <person name="Yang T."/>
            <person name="Chen M."/>
            <person name="Li J."/>
            <person name="Chen F."/>
            <person name="Yang J."/>
            <person name="Li W."/>
            <person name="Zhang B."/>
            <person name="Zhang Z."/>
            <person name="Wu J."/>
            <person name="Zhang C."/>
            <person name="Long L."/>
            <person name="Xiao J."/>
        </authorList>
    </citation>
    <scope>NUCLEOTIDE SEQUENCE [LARGE SCALE GENOMIC DNA]</scope>
    <source>
        <strain evidence="8 9">SCSIO M10379</strain>
    </source>
</reference>
<dbReference type="PRINTS" id="PR00359">
    <property type="entry name" value="BP450"/>
</dbReference>
<keyword evidence="5 7" id="KW-0408">Iron</keyword>
<dbReference type="GO" id="GO:0036199">
    <property type="term" value="F:cholest-4-en-3-one 26-monooxygenase activity"/>
    <property type="evidence" value="ECO:0007669"/>
    <property type="project" value="TreeGrafter"/>
</dbReference>
<proteinExistence type="inferred from homology"/>
<evidence type="ECO:0000256" key="1">
    <source>
        <dbReference type="ARBA" id="ARBA00010617"/>
    </source>
</evidence>
<comment type="similarity">
    <text evidence="1 7">Belongs to the cytochrome P450 family.</text>
</comment>
<keyword evidence="6 7" id="KW-0503">Monooxygenase</keyword>
<dbReference type="GO" id="GO:0020037">
    <property type="term" value="F:heme binding"/>
    <property type="evidence" value="ECO:0007669"/>
    <property type="project" value="InterPro"/>
</dbReference>
<dbReference type="PANTHER" id="PTHR46696">
    <property type="entry name" value="P450, PUTATIVE (EUROFUNG)-RELATED"/>
    <property type="match status" value="1"/>
</dbReference>
<keyword evidence="4 7" id="KW-0560">Oxidoreductase</keyword>
<gene>
    <name evidence="8" type="ORF">AN217_21400</name>
</gene>
<sequence>MSSLITPDSGALDTLDLADPRTHAEYDLTQVWQRLRKEQPFYKHRPVGGSEGFWVVTRYEDVSTLYRDTARFTSEKGNVLTTLLMGGDSAAGMMAAVTDGPRHNDLRRILLKAFSPRVLTGVVENIHAAARQLLLDAVAREECDFARDVAAHIPLNAICDLMAVPQADRPFVLECTEAALGSDGAAQSPAVAWQARNDILAYFEKLATERRKNPGTDAVSMLATGTLEGKPLTMDEIVVNCYSLILGGDETSRLSMTGAVAAFLEHPDQWRALLKGEVEVSTAVEEVLRWTTPAIHFGRSALEDVPVGDRGQEIKAGDIVTLWNNSANMDEEVFADPGRFDLARTPNKHIAFGYGPHFCLGAYLGRAEIAAMLTALRDIVATIEPNGEPRRVYSNLLSGMTSLPVVLRPA</sequence>
<evidence type="ECO:0000256" key="5">
    <source>
        <dbReference type="ARBA" id="ARBA00023004"/>
    </source>
</evidence>
<comment type="caution">
    <text evidence="8">The sequence shown here is derived from an EMBL/GenBank/DDBJ whole genome shotgun (WGS) entry which is preliminary data.</text>
</comment>
<dbReference type="PATRIC" id="fig|943816.4.peg.3818"/>
<dbReference type="RefSeq" id="WP_069992615.1">
    <property type="nucleotide sequence ID" value="NZ_LJGV01000022.1"/>
</dbReference>
<accession>A0A1E7K7L6</accession>
<dbReference type="Proteomes" id="UP000175829">
    <property type="component" value="Unassembled WGS sequence"/>
</dbReference>
<name>A0A1E7K7L6_9ACTN</name>
<dbReference type="Pfam" id="PF00067">
    <property type="entry name" value="p450"/>
    <property type="match status" value="1"/>
</dbReference>
<dbReference type="PANTHER" id="PTHR46696:SF4">
    <property type="entry name" value="BIOTIN BIOSYNTHESIS CYTOCHROME P450"/>
    <property type="match status" value="1"/>
</dbReference>
<dbReference type="PROSITE" id="PS00086">
    <property type="entry name" value="CYTOCHROME_P450"/>
    <property type="match status" value="1"/>
</dbReference>
<dbReference type="AlphaFoldDB" id="A0A1E7K7L6"/>
<evidence type="ECO:0000256" key="4">
    <source>
        <dbReference type="ARBA" id="ARBA00023002"/>
    </source>
</evidence>
<dbReference type="EMBL" id="LJGV01000022">
    <property type="protein sequence ID" value="OEU99929.1"/>
    <property type="molecule type" value="Genomic_DNA"/>
</dbReference>
<dbReference type="Gene3D" id="1.10.630.10">
    <property type="entry name" value="Cytochrome P450"/>
    <property type="match status" value="1"/>
</dbReference>
<evidence type="ECO:0000256" key="6">
    <source>
        <dbReference type="ARBA" id="ARBA00023033"/>
    </source>
</evidence>